<evidence type="ECO:0000256" key="2">
    <source>
        <dbReference type="SAM" id="SignalP"/>
    </source>
</evidence>
<keyword evidence="2" id="KW-0732">Signal</keyword>
<evidence type="ECO:0000313" key="4">
    <source>
        <dbReference type="Proteomes" id="UP001168380"/>
    </source>
</evidence>
<keyword evidence="4" id="KW-1185">Reference proteome</keyword>
<feature type="region of interest" description="Disordered" evidence="1">
    <location>
        <begin position="320"/>
        <end position="346"/>
    </location>
</feature>
<dbReference type="Proteomes" id="UP001168380">
    <property type="component" value="Unassembled WGS sequence"/>
</dbReference>
<comment type="caution">
    <text evidence="3">The sequence shown here is derived from an EMBL/GenBank/DDBJ whole genome shotgun (WGS) entry which is preliminary data.</text>
</comment>
<proteinExistence type="predicted"/>
<accession>A0ABT8TL47</accession>
<dbReference type="RefSeq" id="WP_302715575.1">
    <property type="nucleotide sequence ID" value="NZ_JAULRT010000062.1"/>
</dbReference>
<evidence type="ECO:0000256" key="1">
    <source>
        <dbReference type="SAM" id="MobiDB-lite"/>
    </source>
</evidence>
<feature type="signal peptide" evidence="2">
    <location>
        <begin position="1"/>
        <end position="25"/>
    </location>
</feature>
<organism evidence="3 4">
    <name type="scientific">Gilvimarinus algae</name>
    <dbReference type="NCBI Taxonomy" id="3058037"/>
    <lineage>
        <taxon>Bacteria</taxon>
        <taxon>Pseudomonadati</taxon>
        <taxon>Pseudomonadota</taxon>
        <taxon>Gammaproteobacteria</taxon>
        <taxon>Cellvibrionales</taxon>
        <taxon>Cellvibrionaceae</taxon>
        <taxon>Gilvimarinus</taxon>
    </lineage>
</organism>
<gene>
    <name evidence="3" type="ORF">QWI16_18640</name>
</gene>
<feature type="region of interest" description="Disordered" evidence="1">
    <location>
        <begin position="75"/>
        <end position="112"/>
    </location>
</feature>
<feature type="compositionally biased region" description="Polar residues" evidence="1">
    <location>
        <begin position="86"/>
        <end position="103"/>
    </location>
</feature>
<dbReference type="Pfam" id="PF10972">
    <property type="entry name" value="CsiV"/>
    <property type="match status" value="1"/>
</dbReference>
<name>A0ABT8TL47_9GAMM</name>
<protein>
    <submittedName>
        <fullName evidence="3">CsiV family protein</fullName>
    </submittedName>
</protein>
<dbReference type="InterPro" id="IPR021241">
    <property type="entry name" value="CsiV"/>
</dbReference>
<reference evidence="3" key="1">
    <citation type="submission" date="2023-07" db="EMBL/GenBank/DDBJ databases">
        <title>Gilvimarinus algae sp. nov., isolated from the surface of Kelp.</title>
        <authorList>
            <person name="Sun Y.Y."/>
            <person name="Gong Y."/>
            <person name="Du Z.J."/>
        </authorList>
    </citation>
    <scope>NUCLEOTIDE SEQUENCE</scope>
    <source>
        <strain evidence="3">SDUM040014</strain>
    </source>
</reference>
<evidence type="ECO:0000313" key="3">
    <source>
        <dbReference type="EMBL" id="MDO3384204.1"/>
    </source>
</evidence>
<feature type="chain" id="PRO_5047492882" evidence="2">
    <location>
        <begin position="26"/>
        <end position="346"/>
    </location>
</feature>
<sequence>MAALQKRPLTALLAMAALLVGKAQAQNEGHEGWYQIEMMVYARPLDASPEVWPQDIVLDYPLNWNHLRDPNEEYEKRRQRALEQAEAQNAVGSATGLDNQSATGELASDTPADEPLEVAPVDLARSAFYRLPETARGLNAVRQRIQAQPGYRVLFHEAWRQNVVSEKNAPWVLIEGGESYGEHRELEGSVNINVSRYLHLISDLWFSEFQINAGQIRSQWPPLPENPLKRLEQAQAGDNVSTQYGDDGFGGDGFGANDPAVQNMTGWQGTETDELLPDFLAAPYLPTRIVTLQQRRRMRSSELHHLDHPRLGLLIKITPYKLPPPEQPEADNTPRENPAGSASLLQ</sequence>
<dbReference type="EMBL" id="JAULRT010000062">
    <property type="protein sequence ID" value="MDO3384204.1"/>
    <property type="molecule type" value="Genomic_DNA"/>
</dbReference>